<feature type="signal peptide" evidence="1">
    <location>
        <begin position="1"/>
        <end position="23"/>
    </location>
</feature>
<gene>
    <name evidence="2" type="ORF">NIASO_03540</name>
</gene>
<accession>W0F2G4</accession>
<protein>
    <submittedName>
        <fullName evidence="2">Uncharacterized protein</fullName>
    </submittedName>
</protein>
<dbReference type="AlphaFoldDB" id="W0F2G4"/>
<evidence type="ECO:0000256" key="1">
    <source>
        <dbReference type="SAM" id="SignalP"/>
    </source>
</evidence>
<feature type="chain" id="PRO_5004789082" evidence="1">
    <location>
        <begin position="24"/>
        <end position="502"/>
    </location>
</feature>
<dbReference type="STRING" id="929713.NIASO_03540"/>
<dbReference type="Proteomes" id="UP000003586">
    <property type="component" value="Chromosome"/>
</dbReference>
<dbReference type="EMBL" id="CP007035">
    <property type="protein sequence ID" value="AHF17197.1"/>
    <property type="molecule type" value="Genomic_DNA"/>
</dbReference>
<dbReference type="OrthoDB" id="8770972at2"/>
<proteinExistence type="predicted"/>
<keyword evidence="1" id="KW-0732">Signal</keyword>
<dbReference type="HOGENOM" id="CLU_535136_0_0_10"/>
<evidence type="ECO:0000313" key="2">
    <source>
        <dbReference type="EMBL" id="AHF17197.1"/>
    </source>
</evidence>
<name>W0F2G4_9BACT</name>
<evidence type="ECO:0000313" key="3">
    <source>
        <dbReference type="Proteomes" id="UP000003586"/>
    </source>
</evidence>
<dbReference type="KEGG" id="nso:NIASO_03540"/>
<keyword evidence="3" id="KW-1185">Reference proteome</keyword>
<reference evidence="2 3" key="1">
    <citation type="submission" date="2013-12" db="EMBL/GenBank/DDBJ databases">
        <authorList>
            <consortium name="DOE Joint Genome Institute"/>
            <person name="Eisen J."/>
            <person name="Huntemann M."/>
            <person name="Han J."/>
            <person name="Chen A."/>
            <person name="Kyrpides N."/>
            <person name="Mavromatis K."/>
            <person name="Markowitz V."/>
            <person name="Palaniappan K."/>
            <person name="Ivanova N."/>
            <person name="Schaumberg A."/>
            <person name="Pati A."/>
            <person name="Liolios K."/>
            <person name="Nordberg H.P."/>
            <person name="Cantor M.N."/>
            <person name="Hua S.X."/>
            <person name="Woyke T."/>
        </authorList>
    </citation>
    <scope>NUCLEOTIDE SEQUENCE [LARGE SCALE GENOMIC DNA]</scope>
    <source>
        <strain evidence="3">DSM 19437</strain>
    </source>
</reference>
<dbReference type="RefSeq" id="WP_008583537.1">
    <property type="nucleotide sequence ID" value="NZ_CP007035.1"/>
</dbReference>
<dbReference type="eggNOG" id="ENOG5033S76">
    <property type="taxonomic scope" value="Bacteria"/>
</dbReference>
<sequence length="502" mass="56634">MNKLIIFPIAFLLSFAFAQPVLAQQKTIFSKNGEIHDQVIAAWESQFRSYYTTEIQKRLFGEGDVYVLYDVQIGGLQAFTEMTRRCKDTRQIAEIANLLNPVFAALKPIPGSNNSNGWICSGGPICTAYGFIGKEVPLCSVQFLGLLGALATSISENIPARQQTAELKAFVKAAFNTMAVQLDRWLTSGYFSYVNKRLPVTVEAIKAKNSNYFFTDVDLWHLTVLSDLSELYEFGVQAATAEGAKAFESLQNKKDNIHKIFDLFLARTFLIKSRNGVRAAIDKGFWKCHFDNRYAGYTDTLPPVSWVPDNKGGWKMKTAVPWDSSYIARDAGWDISHSRRLVPALETFVRNQENIKKVWGYSNPAFDPVAIRKAYANQIVEKLWNGNLRFPLFSNLWSGDNGWYRVAYANQTGRQFAGYPPYGLTSSIPDGGYVVWGAFDPTLNTIFRNIFELSETDEAESKLFRARYYPGLSYNKAKRLSINRFAFLSDMVGLPLLSTGKR</sequence>
<organism evidence="2 3">
    <name type="scientific">Niabella soli DSM 19437</name>
    <dbReference type="NCBI Taxonomy" id="929713"/>
    <lineage>
        <taxon>Bacteria</taxon>
        <taxon>Pseudomonadati</taxon>
        <taxon>Bacteroidota</taxon>
        <taxon>Chitinophagia</taxon>
        <taxon>Chitinophagales</taxon>
        <taxon>Chitinophagaceae</taxon>
        <taxon>Niabella</taxon>
    </lineage>
</organism>